<feature type="region of interest" description="Disordered" evidence="6">
    <location>
        <begin position="77"/>
        <end position="138"/>
    </location>
</feature>
<feature type="region of interest" description="Disordered" evidence="6">
    <location>
        <begin position="520"/>
        <end position="548"/>
    </location>
</feature>
<dbReference type="PROSITE" id="PS50199">
    <property type="entry name" value="ZF_RANBP2_2"/>
    <property type="match status" value="1"/>
</dbReference>
<evidence type="ECO:0000256" key="1">
    <source>
        <dbReference type="ARBA" id="ARBA00022723"/>
    </source>
</evidence>
<feature type="compositionally biased region" description="Basic and acidic residues" evidence="6">
    <location>
        <begin position="101"/>
        <end position="110"/>
    </location>
</feature>
<evidence type="ECO:0000256" key="5">
    <source>
        <dbReference type="SAM" id="Coils"/>
    </source>
</evidence>
<dbReference type="AlphaFoldDB" id="A0A8S1DLI3"/>
<evidence type="ECO:0000256" key="3">
    <source>
        <dbReference type="ARBA" id="ARBA00022833"/>
    </source>
</evidence>
<dbReference type="PANTHER" id="PTHR46253:SF1">
    <property type="entry name" value="TAB2"/>
    <property type="match status" value="1"/>
</dbReference>
<feature type="region of interest" description="Disordered" evidence="6">
    <location>
        <begin position="442"/>
        <end position="476"/>
    </location>
</feature>
<dbReference type="OrthoDB" id="6367910at2759"/>
<evidence type="ECO:0000259" key="7">
    <source>
        <dbReference type="PROSITE" id="PS50199"/>
    </source>
</evidence>
<proteinExistence type="predicted"/>
<keyword evidence="3" id="KW-0862">Zinc</keyword>
<feature type="domain" description="RanBP2-type" evidence="7">
    <location>
        <begin position="473"/>
        <end position="503"/>
    </location>
</feature>
<sequence length="548" mass="60717">MPDERRATRNTAMQLFYELKQKFPCVPDPMVSECIRQSNSDPAKCEALLRASCARKGSATPGDGEDVSSLRTRLRPTFLPTRPLHSSPELRPPFQGGPLQEPHRFSRRASDFSQTTAAPVASRCESRDPTPPPRPPLPTSMVQDPLMCASCFRPDHLFHQDYEHEVSVNCSAQGVQVTSSCGSPVGSPLFKAPVRHTASLQVHPTPHFLARPASLTSVCSSPASEPRSYTSVNLTLRPPSAEPQTPIDIRSTSRLTYSTSSYSPHQGFQSQLHIQIGPGGGSVAAMRTSSQPPMSSPSPPPLSLCRQVLVRTVSMPDVSKPAERTWLDPNLPLALRNQMERKARLEAELQSEKKKLEQLKRDVQAMERDLELRRSSRQTILHSSATATALRVQQLKAEVDWLQTECSRMTQEVDLHNTTVPLGETDEEFYQNISPEHRTTTITENQQFQSSWRLRNEIRGATPRTGGPEEEDEDGPHWTCSVCTFRNHPALRKCEQCEMPRISLGTAPRPLPPCPPGCYCHPRRMPPSPPPAGPPPEQPTTSPSSPSI</sequence>
<dbReference type="Gene3D" id="4.10.1060.10">
    <property type="entry name" value="Zinc finger, RanBP2-type"/>
    <property type="match status" value="1"/>
</dbReference>
<dbReference type="SUPFAM" id="SSF90209">
    <property type="entry name" value="Ran binding protein zinc finger-like"/>
    <property type="match status" value="1"/>
</dbReference>
<feature type="coiled-coil region" evidence="5">
    <location>
        <begin position="335"/>
        <end position="412"/>
    </location>
</feature>
<keyword evidence="9" id="KW-1185">Reference proteome</keyword>
<feature type="compositionally biased region" description="Polar residues" evidence="6">
    <location>
        <begin position="217"/>
        <end position="234"/>
    </location>
</feature>
<feature type="region of interest" description="Disordered" evidence="6">
    <location>
        <begin position="217"/>
        <end position="249"/>
    </location>
</feature>
<dbReference type="SMART" id="SM00547">
    <property type="entry name" value="ZnF_RBZ"/>
    <property type="match status" value="1"/>
</dbReference>
<dbReference type="GO" id="GO:0008270">
    <property type="term" value="F:zinc ion binding"/>
    <property type="evidence" value="ECO:0007669"/>
    <property type="project" value="UniProtKB-KW"/>
</dbReference>
<protein>
    <recommendedName>
        <fullName evidence="7">RanBP2-type domain-containing protein</fullName>
    </recommendedName>
</protein>
<feature type="compositionally biased region" description="Polar residues" evidence="6">
    <location>
        <begin position="442"/>
        <end position="453"/>
    </location>
</feature>
<evidence type="ECO:0000313" key="9">
    <source>
        <dbReference type="Proteomes" id="UP000494165"/>
    </source>
</evidence>
<feature type="compositionally biased region" description="Pro residues" evidence="6">
    <location>
        <begin position="525"/>
        <end position="538"/>
    </location>
</feature>
<keyword evidence="1" id="KW-0479">Metal-binding</keyword>
<keyword evidence="2 4" id="KW-0863">Zinc-finger</keyword>
<gene>
    <name evidence="8" type="ORF">CLODIP_2_CD00536</name>
</gene>
<comment type="caution">
    <text evidence="8">The sequence shown here is derived from an EMBL/GenBank/DDBJ whole genome shotgun (WGS) entry which is preliminary data.</text>
</comment>
<dbReference type="InterPro" id="IPR001876">
    <property type="entry name" value="Znf_RanBP2"/>
</dbReference>
<name>A0A8S1DLI3_9INSE</name>
<dbReference type="Proteomes" id="UP000494165">
    <property type="component" value="Unassembled WGS sequence"/>
</dbReference>
<accession>A0A8S1DLI3</accession>
<dbReference type="EMBL" id="CADEPI010000219">
    <property type="protein sequence ID" value="CAB3380895.1"/>
    <property type="molecule type" value="Genomic_DNA"/>
</dbReference>
<evidence type="ECO:0000256" key="6">
    <source>
        <dbReference type="SAM" id="MobiDB-lite"/>
    </source>
</evidence>
<evidence type="ECO:0000256" key="4">
    <source>
        <dbReference type="PROSITE-ProRule" id="PRU00322"/>
    </source>
</evidence>
<dbReference type="PROSITE" id="PS01358">
    <property type="entry name" value="ZF_RANBP2_1"/>
    <property type="match status" value="1"/>
</dbReference>
<reference evidence="8 9" key="1">
    <citation type="submission" date="2020-04" db="EMBL/GenBank/DDBJ databases">
        <authorList>
            <person name="Alioto T."/>
            <person name="Alioto T."/>
            <person name="Gomez Garrido J."/>
        </authorList>
    </citation>
    <scope>NUCLEOTIDE SEQUENCE [LARGE SCALE GENOMIC DNA]</scope>
</reference>
<evidence type="ECO:0000313" key="8">
    <source>
        <dbReference type="EMBL" id="CAB3380895.1"/>
    </source>
</evidence>
<feature type="compositionally biased region" description="Pro residues" evidence="6">
    <location>
        <begin position="129"/>
        <end position="138"/>
    </location>
</feature>
<dbReference type="InterPro" id="IPR036443">
    <property type="entry name" value="Znf_RanBP2_sf"/>
</dbReference>
<feature type="compositionally biased region" description="Low complexity" evidence="6">
    <location>
        <begin position="539"/>
        <end position="548"/>
    </location>
</feature>
<dbReference type="PANTHER" id="PTHR46253">
    <property type="entry name" value="TGF-BETA-ACTIVATED KINASE 1 AND MAP3K7-BINDING PROTEIN TAB"/>
    <property type="match status" value="1"/>
</dbReference>
<feature type="region of interest" description="Disordered" evidence="6">
    <location>
        <begin position="276"/>
        <end position="301"/>
    </location>
</feature>
<dbReference type="Pfam" id="PF00641">
    <property type="entry name" value="Zn_ribbon_RanBP"/>
    <property type="match status" value="1"/>
</dbReference>
<organism evidence="8 9">
    <name type="scientific">Cloeon dipterum</name>
    <dbReference type="NCBI Taxonomy" id="197152"/>
    <lineage>
        <taxon>Eukaryota</taxon>
        <taxon>Metazoa</taxon>
        <taxon>Ecdysozoa</taxon>
        <taxon>Arthropoda</taxon>
        <taxon>Hexapoda</taxon>
        <taxon>Insecta</taxon>
        <taxon>Pterygota</taxon>
        <taxon>Palaeoptera</taxon>
        <taxon>Ephemeroptera</taxon>
        <taxon>Pisciforma</taxon>
        <taxon>Baetidae</taxon>
        <taxon>Cloeon</taxon>
    </lineage>
</organism>
<keyword evidence="5" id="KW-0175">Coiled coil</keyword>
<dbReference type="Gene3D" id="1.10.8.10">
    <property type="entry name" value="DNA helicase RuvA subunit, C-terminal domain"/>
    <property type="match status" value="1"/>
</dbReference>
<evidence type="ECO:0000256" key="2">
    <source>
        <dbReference type="ARBA" id="ARBA00022771"/>
    </source>
</evidence>